<keyword evidence="1" id="KW-0812">Transmembrane</keyword>
<feature type="transmembrane region" description="Helical" evidence="1">
    <location>
        <begin position="153"/>
        <end position="174"/>
    </location>
</feature>
<accession>A0A0E4CPG8</accession>
<keyword evidence="1" id="KW-1133">Transmembrane helix</keyword>
<evidence type="ECO:0008006" key="4">
    <source>
        <dbReference type="Google" id="ProtNLM"/>
    </source>
</evidence>
<evidence type="ECO:0000313" key="3">
    <source>
        <dbReference type="Proteomes" id="UP000199251"/>
    </source>
</evidence>
<dbReference type="STRING" id="141349.BN1232_04088"/>
<gene>
    <name evidence="2" type="ORF">BN1232_04088</name>
</gene>
<keyword evidence="1" id="KW-0472">Membrane</keyword>
<feature type="transmembrane region" description="Helical" evidence="1">
    <location>
        <begin position="117"/>
        <end position="141"/>
    </location>
</feature>
<sequence length="223" mass="24244">MGIALVLVGWMVLAGFLPPPAPDLSTQQVAELWSDHTNAKRLGMVMCVWGGALYVPFTVAVGLLLRRTEVGDRVLSTTQTALGTFGTVFFTLNFLILAVVAFRPARPSEITQQLHDLGFIMTFSPVAPFTLQYIGIGAAILLDRSATPVFPRWVAYANFWIGLLLVPACLIPFFKTGPLAWNGILSFWIPVAVFVAWFVVMFSAITAAARASHITKADIDATT</sequence>
<feature type="transmembrane region" description="Helical" evidence="1">
    <location>
        <begin position="85"/>
        <end position="105"/>
    </location>
</feature>
<dbReference type="AlphaFoldDB" id="A0A0E4CPG8"/>
<proteinExistence type="predicted"/>
<dbReference type="RefSeq" id="WP_175364492.1">
    <property type="nucleotide sequence ID" value="NZ_CTEE01000001.1"/>
</dbReference>
<name>A0A0E4CPG8_MYCLN</name>
<dbReference type="EMBL" id="CTEE01000001">
    <property type="protein sequence ID" value="CQD18018.1"/>
    <property type="molecule type" value="Genomic_DNA"/>
</dbReference>
<feature type="transmembrane region" description="Helical" evidence="1">
    <location>
        <begin position="42"/>
        <end position="65"/>
    </location>
</feature>
<feature type="transmembrane region" description="Helical" evidence="1">
    <location>
        <begin position="186"/>
        <end position="209"/>
    </location>
</feature>
<evidence type="ECO:0000313" key="2">
    <source>
        <dbReference type="EMBL" id="CQD18018.1"/>
    </source>
</evidence>
<evidence type="ECO:0000256" key="1">
    <source>
        <dbReference type="SAM" id="Phobius"/>
    </source>
</evidence>
<protein>
    <recommendedName>
        <fullName evidence="4">Integral membrane protein</fullName>
    </recommendedName>
</protein>
<dbReference type="Proteomes" id="UP000199251">
    <property type="component" value="Unassembled WGS sequence"/>
</dbReference>
<organism evidence="2 3">
    <name type="scientific">Mycobacterium lentiflavum</name>
    <dbReference type="NCBI Taxonomy" id="141349"/>
    <lineage>
        <taxon>Bacteria</taxon>
        <taxon>Bacillati</taxon>
        <taxon>Actinomycetota</taxon>
        <taxon>Actinomycetes</taxon>
        <taxon>Mycobacteriales</taxon>
        <taxon>Mycobacteriaceae</taxon>
        <taxon>Mycobacterium</taxon>
        <taxon>Mycobacterium simiae complex</taxon>
    </lineage>
</organism>
<reference evidence="2 3" key="1">
    <citation type="submission" date="2015-03" db="EMBL/GenBank/DDBJ databases">
        <authorList>
            <person name="Urmite Genomes"/>
        </authorList>
    </citation>
    <scope>NUCLEOTIDE SEQUENCE [LARGE SCALE GENOMIC DNA]</scope>
    <source>
        <strain evidence="2 3">CSUR P1491</strain>
    </source>
</reference>